<proteinExistence type="predicted"/>
<reference evidence="2 3" key="1">
    <citation type="submission" date="2020-01" db="EMBL/GenBank/DDBJ databases">
        <title>Vast differences in strain-level diversity in the gut microbiota of two closely related honey bee species.</title>
        <authorList>
            <person name="Ellegaard K.M."/>
            <person name="Suenami S."/>
            <person name="Miyazaki R."/>
            <person name="Engel P."/>
        </authorList>
    </citation>
    <scope>NUCLEOTIDE SEQUENCE [LARGE SCALE GENOMIC DNA]</scope>
    <source>
        <strain evidence="2 3">ESL0416</strain>
    </source>
</reference>
<protein>
    <submittedName>
        <fullName evidence="2">Esterase</fullName>
    </submittedName>
</protein>
<dbReference type="EMBL" id="CP048268">
    <property type="protein sequence ID" value="QYN52591.1"/>
    <property type="molecule type" value="Genomic_DNA"/>
</dbReference>
<dbReference type="Gene3D" id="3.40.50.1110">
    <property type="entry name" value="SGNH hydrolase"/>
    <property type="match status" value="1"/>
</dbReference>
<dbReference type="SUPFAM" id="SSF52266">
    <property type="entry name" value="SGNH hydrolase"/>
    <property type="match status" value="1"/>
</dbReference>
<organism evidence="2 3">
    <name type="scientific">Lactobacillus panisapium</name>
    <dbReference type="NCBI Taxonomy" id="2012495"/>
    <lineage>
        <taxon>Bacteria</taxon>
        <taxon>Bacillati</taxon>
        <taxon>Bacillota</taxon>
        <taxon>Bacilli</taxon>
        <taxon>Lactobacillales</taxon>
        <taxon>Lactobacillaceae</taxon>
        <taxon>Lactobacillus</taxon>
    </lineage>
</organism>
<evidence type="ECO:0000259" key="1">
    <source>
        <dbReference type="Pfam" id="PF13472"/>
    </source>
</evidence>
<sequence length="189" mass="21248">MKLLLSGDSIIARKEGLTEPHINYNLKKLLSNLQVINTAVAGINSVKFYDMISELVLKREHCDKVAILLGTNDLAANKQVPIDQFKQKMASIASSLIQVYSPKDIIFISPPAIDELKQKYRTNYLVALYTAAIEEVTEDYHLQFINLYQAMISSKEIKILCRGLLDDGLHFGNAGYTLLANLLFEQLTK</sequence>
<dbReference type="InterPro" id="IPR036514">
    <property type="entry name" value="SGNH_hydro_sf"/>
</dbReference>
<gene>
    <name evidence="2" type="ORF">GYM71_03865</name>
</gene>
<keyword evidence="3" id="KW-1185">Reference proteome</keyword>
<dbReference type="RefSeq" id="WP_220220984.1">
    <property type="nucleotide sequence ID" value="NZ_CP048268.1"/>
</dbReference>
<dbReference type="PANTHER" id="PTHR14209">
    <property type="entry name" value="ISOAMYL ACETATE-HYDROLYZING ESTERASE 1"/>
    <property type="match status" value="1"/>
</dbReference>
<accession>A0ABX8WBP6</accession>
<dbReference type="InterPro" id="IPR045136">
    <property type="entry name" value="Iah1-like"/>
</dbReference>
<evidence type="ECO:0000313" key="3">
    <source>
        <dbReference type="Proteomes" id="UP000826550"/>
    </source>
</evidence>
<dbReference type="InterPro" id="IPR013830">
    <property type="entry name" value="SGNH_hydro"/>
</dbReference>
<evidence type="ECO:0000313" key="2">
    <source>
        <dbReference type="EMBL" id="QYN52591.1"/>
    </source>
</evidence>
<feature type="domain" description="SGNH hydrolase-type esterase" evidence="1">
    <location>
        <begin position="7"/>
        <end position="177"/>
    </location>
</feature>
<dbReference type="Proteomes" id="UP000826550">
    <property type="component" value="Chromosome"/>
</dbReference>
<name>A0ABX8WBP6_9LACO</name>
<dbReference type="PANTHER" id="PTHR14209:SF19">
    <property type="entry name" value="ISOAMYL ACETATE-HYDROLYZING ESTERASE 1 HOMOLOG"/>
    <property type="match status" value="1"/>
</dbReference>
<dbReference type="Pfam" id="PF13472">
    <property type="entry name" value="Lipase_GDSL_2"/>
    <property type="match status" value="1"/>
</dbReference>